<keyword evidence="6 12" id="KW-0201">Cytochrome c-type biogenesis</keyword>
<keyword evidence="9 12" id="KW-0408">Iron</keyword>
<feature type="binding site" description="covalent" evidence="12 13">
    <location>
        <position position="123"/>
    </location>
    <ligand>
        <name>heme</name>
        <dbReference type="ChEBI" id="CHEBI:30413"/>
    </ligand>
</feature>
<dbReference type="GO" id="GO:0020037">
    <property type="term" value="F:heme binding"/>
    <property type="evidence" value="ECO:0007669"/>
    <property type="project" value="InterPro"/>
</dbReference>
<dbReference type="GO" id="GO:0017004">
    <property type="term" value="P:cytochrome complex assembly"/>
    <property type="evidence" value="ECO:0007669"/>
    <property type="project" value="UniProtKB-KW"/>
</dbReference>
<feature type="binding site" description="axial binding residue" evidence="12 13">
    <location>
        <position position="127"/>
    </location>
    <ligand>
        <name>heme</name>
        <dbReference type="ChEBI" id="CHEBI:30413"/>
    </ligand>
    <ligandPart>
        <name>Fe</name>
        <dbReference type="ChEBI" id="CHEBI:18248"/>
    </ligandPart>
</feature>
<dbReference type="NCBIfam" id="NF009727">
    <property type="entry name" value="PRK13254.1-1"/>
    <property type="match status" value="1"/>
</dbReference>
<dbReference type="Gene3D" id="2.40.50.140">
    <property type="entry name" value="Nucleic acid-binding proteins"/>
    <property type="match status" value="1"/>
</dbReference>
<dbReference type="GO" id="GO:0017003">
    <property type="term" value="P:protein-heme linkage"/>
    <property type="evidence" value="ECO:0007669"/>
    <property type="project" value="UniProtKB-UniRule"/>
</dbReference>
<evidence type="ECO:0000256" key="8">
    <source>
        <dbReference type="ARBA" id="ARBA00022989"/>
    </source>
</evidence>
<keyword evidence="4 12" id="KW-0812">Transmembrane</keyword>
<proteinExistence type="inferred from homology"/>
<comment type="subcellular location">
    <subcellularLocation>
        <location evidence="1">Cell inner membrane</location>
    </subcellularLocation>
    <subcellularLocation>
        <location evidence="12">Cell membrane</location>
        <topology evidence="12">Single-pass type II membrane protein</topology>
    </subcellularLocation>
</comment>
<keyword evidence="3 12" id="KW-0349">Heme</keyword>
<dbReference type="PANTHER" id="PTHR34128:SF2">
    <property type="entry name" value="CYTOCHROME C-TYPE BIOGENESIS PROTEIN CCME HOMOLOG, MITOCHONDRIAL"/>
    <property type="match status" value="1"/>
</dbReference>
<keyword evidence="2 12" id="KW-1003">Cell membrane</keyword>
<comment type="caution">
    <text evidence="15">The sequence shown here is derived from an EMBL/GenBank/DDBJ whole genome shotgun (WGS) entry which is preliminary data.</text>
</comment>
<accession>A0A930BRP1</accession>
<sequence>MKTRHKKLALIGGALAIIGIIAALVLNALNSNIALYITPTEVAAGKAPQGKLFRIGGLVKEGSIQRQADGVTISFVITDTAKDIPVAYKGILPDLFKEGKGAVAQGKLDGAGTFVATEVLAKHDENYMPPEAAKAVSDAQAGMSANQHVSPSSAEAAKTGN</sequence>
<evidence type="ECO:0000313" key="16">
    <source>
        <dbReference type="Proteomes" id="UP000718593"/>
    </source>
</evidence>
<comment type="function">
    <text evidence="11 12">Heme chaperone required for the biogenesis of c-type cytochromes. Transiently binds heme delivered by CcmC and transfers the heme to apo-cytochromes in a process facilitated by CcmF and CcmH.</text>
</comment>
<evidence type="ECO:0000256" key="11">
    <source>
        <dbReference type="ARBA" id="ARBA00056663"/>
    </source>
</evidence>
<dbReference type="AlphaFoldDB" id="A0A930BRP1"/>
<evidence type="ECO:0000256" key="6">
    <source>
        <dbReference type="ARBA" id="ARBA00022748"/>
    </source>
</evidence>
<dbReference type="PANTHER" id="PTHR34128">
    <property type="entry name" value="CYTOCHROME C-TYPE BIOGENESIS PROTEIN CCME HOMOLOG, MITOCHONDRIAL"/>
    <property type="match status" value="1"/>
</dbReference>
<dbReference type="GO" id="GO:0046872">
    <property type="term" value="F:metal ion binding"/>
    <property type="evidence" value="ECO:0007669"/>
    <property type="project" value="UniProtKB-KW"/>
</dbReference>
<reference evidence="15" key="1">
    <citation type="submission" date="2020-04" db="EMBL/GenBank/DDBJ databases">
        <title>Deep metagenomics examines the oral microbiome during advanced dental caries in children, revealing novel taxa and co-occurrences with host molecules.</title>
        <authorList>
            <person name="Baker J.L."/>
            <person name="Morton J.T."/>
            <person name="Dinis M."/>
            <person name="Alvarez R."/>
            <person name="Tran N.C."/>
            <person name="Knight R."/>
            <person name="Edlund A."/>
        </authorList>
    </citation>
    <scope>NUCLEOTIDE SEQUENCE</scope>
    <source>
        <strain evidence="15">JCVI_32_bin.24</strain>
    </source>
</reference>
<evidence type="ECO:0000256" key="5">
    <source>
        <dbReference type="ARBA" id="ARBA00022723"/>
    </source>
</evidence>
<dbReference type="EMBL" id="JABZMI010000002">
    <property type="protein sequence ID" value="MBF1163482.1"/>
    <property type="molecule type" value="Genomic_DNA"/>
</dbReference>
<comment type="similarity">
    <text evidence="12">Belongs to the CcmE/CycJ family.</text>
</comment>
<keyword evidence="10 12" id="KW-0472">Membrane</keyword>
<feature type="compositionally biased region" description="Polar residues" evidence="14">
    <location>
        <begin position="143"/>
        <end position="153"/>
    </location>
</feature>
<dbReference type="Proteomes" id="UP000718593">
    <property type="component" value="Unassembled WGS sequence"/>
</dbReference>
<dbReference type="NCBIfam" id="NF009731">
    <property type="entry name" value="PRK13254.1-5"/>
    <property type="match status" value="1"/>
</dbReference>
<dbReference type="SUPFAM" id="SSF82093">
    <property type="entry name" value="Heme chaperone CcmE"/>
    <property type="match status" value="1"/>
</dbReference>
<evidence type="ECO:0000256" key="12">
    <source>
        <dbReference type="HAMAP-Rule" id="MF_01959"/>
    </source>
</evidence>
<keyword evidence="8 12" id="KW-1133">Transmembrane helix</keyword>
<evidence type="ECO:0000256" key="7">
    <source>
        <dbReference type="ARBA" id="ARBA00022968"/>
    </source>
</evidence>
<evidence type="ECO:0000313" key="15">
    <source>
        <dbReference type="EMBL" id="MBF1163482.1"/>
    </source>
</evidence>
<feature type="topological domain" description="Extracellular" evidence="12">
    <location>
        <begin position="29"/>
        <end position="161"/>
    </location>
</feature>
<dbReference type="GO" id="GO:0005886">
    <property type="term" value="C:plasma membrane"/>
    <property type="evidence" value="ECO:0007669"/>
    <property type="project" value="UniProtKB-SubCell"/>
</dbReference>
<protein>
    <recommendedName>
        <fullName evidence="12">Cytochrome c-type biogenesis protein CcmE</fullName>
    </recommendedName>
    <alternativeName>
        <fullName evidence="12">Cytochrome c maturation protein E</fullName>
    </alternativeName>
    <alternativeName>
        <fullName evidence="12">Heme chaperone CcmE</fullName>
    </alternativeName>
</protein>
<dbReference type="NCBIfam" id="NF009729">
    <property type="entry name" value="PRK13254.1-3"/>
    <property type="match status" value="1"/>
</dbReference>
<evidence type="ECO:0000256" key="4">
    <source>
        <dbReference type="ARBA" id="ARBA00022692"/>
    </source>
</evidence>
<evidence type="ECO:0000256" key="9">
    <source>
        <dbReference type="ARBA" id="ARBA00023004"/>
    </source>
</evidence>
<feature type="region of interest" description="Disordered" evidence="14">
    <location>
        <begin position="131"/>
        <end position="161"/>
    </location>
</feature>
<name>A0A930BRP1_9RHOO</name>
<dbReference type="HAMAP" id="MF_01959">
    <property type="entry name" value="CcmE"/>
    <property type="match status" value="1"/>
</dbReference>
<feature type="topological domain" description="Cytoplasmic" evidence="12">
    <location>
        <begin position="1"/>
        <end position="7"/>
    </location>
</feature>
<dbReference type="FunFam" id="2.40.50.140:FF:000104">
    <property type="entry name" value="Cytochrome c-type biogenesis protein CcmE"/>
    <property type="match status" value="1"/>
</dbReference>
<dbReference type="InterPro" id="IPR036127">
    <property type="entry name" value="CcmE-like_sf"/>
</dbReference>
<evidence type="ECO:0000256" key="13">
    <source>
        <dbReference type="PIRSR" id="PIRSR604329-50"/>
    </source>
</evidence>
<dbReference type="InterPro" id="IPR012340">
    <property type="entry name" value="NA-bd_OB-fold"/>
</dbReference>
<keyword evidence="5 12" id="KW-0479">Metal-binding</keyword>
<dbReference type="Pfam" id="PF03100">
    <property type="entry name" value="CcmE"/>
    <property type="match status" value="1"/>
</dbReference>
<evidence type="ECO:0000256" key="14">
    <source>
        <dbReference type="SAM" id="MobiDB-lite"/>
    </source>
</evidence>
<dbReference type="InterPro" id="IPR004329">
    <property type="entry name" value="CcmE"/>
</dbReference>
<gene>
    <name evidence="12 15" type="primary">ccmE</name>
    <name evidence="12" type="synonym">cycJ</name>
    <name evidence="15" type="ORF">HXL68_00430</name>
</gene>
<keyword evidence="7 12" id="KW-0735">Signal-anchor</keyword>
<evidence type="ECO:0000256" key="10">
    <source>
        <dbReference type="ARBA" id="ARBA00023136"/>
    </source>
</evidence>
<evidence type="ECO:0000256" key="2">
    <source>
        <dbReference type="ARBA" id="ARBA00022475"/>
    </source>
</evidence>
<evidence type="ECO:0000256" key="3">
    <source>
        <dbReference type="ARBA" id="ARBA00022617"/>
    </source>
</evidence>
<evidence type="ECO:0000256" key="1">
    <source>
        <dbReference type="ARBA" id="ARBA00004533"/>
    </source>
</evidence>
<organism evidence="15 16">
    <name type="scientific">Dechloromonas agitata</name>
    <dbReference type="NCBI Taxonomy" id="73030"/>
    <lineage>
        <taxon>Bacteria</taxon>
        <taxon>Pseudomonadati</taxon>
        <taxon>Pseudomonadota</taxon>
        <taxon>Betaproteobacteria</taxon>
        <taxon>Rhodocyclales</taxon>
        <taxon>Azonexaceae</taxon>
        <taxon>Dechloromonas</taxon>
    </lineage>
</organism>